<dbReference type="PATRIC" id="fig|86662.23.peg.5800"/>
<dbReference type="NCBIfam" id="TIGR03926">
    <property type="entry name" value="T7_EssB"/>
    <property type="match status" value="1"/>
</dbReference>
<sequence>MGEMKNSLIVIKEETTSTFIKVHLTANQYSLSGVKQFQLFLNKAPHFLTGKIEVANEEQVIITYEKDELSFSLEQYVKKLDEFDRLLLAQKVNFLKEYLNQPVTPFIHPKNIFIFGEELFIGHRGVMNTVIPYLSTEEVYLKQYKALLLYILNPKLDFENLIDGAGAVRDPFSEKIQESSSFEEIDKLLMETVAIQKEKRNATSILVKSRNYTVFKWGTIILGLATLGLSIGVGIYSLNIVPQQKRIISAESKFISNNYSDVLDSLKEDKPENLPKSALYVLAVSSIQLDSLSNEQKESVLGTISQKSNDNTLLYWIYIGKGDFEKALNIAKNIGDNQYILHAYTKVYDVTNADNKMNGAKKQELLSKYKEEMEKYMKLLEGKTDDQKSKQ</sequence>
<accession>A0A1E8AYI9</accession>
<evidence type="ECO:0000313" key="3">
    <source>
        <dbReference type="EMBL" id="OFD70252.1"/>
    </source>
</evidence>
<gene>
    <name evidence="3" type="ORF">BWGOE8_57050</name>
</gene>
<keyword evidence="2" id="KW-0812">Transmembrane</keyword>
<comment type="similarity">
    <text evidence="1">Belongs to the EssB family.</text>
</comment>
<dbReference type="RefSeq" id="WP_070140261.1">
    <property type="nucleotide sequence ID" value="NZ_CP035958.1"/>
</dbReference>
<evidence type="ECO:0000256" key="1">
    <source>
        <dbReference type="ARBA" id="ARBA00010163"/>
    </source>
</evidence>
<comment type="caution">
    <text evidence="3">The sequence shown here is derived from an EMBL/GenBank/DDBJ whole genome shotgun (WGS) entry which is preliminary data.</text>
</comment>
<evidence type="ECO:0000256" key="2">
    <source>
        <dbReference type="SAM" id="Phobius"/>
    </source>
</evidence>
<evidence type="ECO:0000313" key="4">
    <source>
        <dbReference type="Proteomes" id="UP000175706"/>
    </source>
</evidence>
<keyword evidence="2" id="KW-1133">Transmembrane helix</keyword>
<dbReference type="AlphaFoldDB" id="A0A1E8AYI9"/>
<dbReference type="InterPro" id="IPR042565">
    <property type="entry name" value="T7SS_EssB_C"/>
</dbReference>
<organism evidence="3 4">
    <name type="scientific">Bacillus mycoides</name>
    <dbReference type="NCBI Taxonomy" id="1405"/>
    <lineage>
        <taxon>Bacteria</taxon>
        <taxon>Bacillati</taxon>
        <taxon>Bacillota</taxon>
        <taxon>Bacilli</taxon>
        <taxon>Bacillales</taxon>
        <taxon>Bacillaceae</taxon>
        <taxon>Bacillus</taxon>
        <taxon>Bacillus cereus group</taxon>
    </lineage>
</organism>
<dbReference type="EMBL" id="LXLT01000102">
    <property type="protein sequence ID" value="OFD70252.1"/>
    <property type="molecule type" value="Genomic_DNA"/>
</dbReference>
<reference evidence="3 4" key="1">
    <citation type="submission" date="2016-05" db="EMBL/GenBank/DDBJ databases">
        <title>Bacillus thuringiensis and Bacillus weihenstephanensis as novel biocontrol agents of wilt causing Verticillium species.</title>
        <authorList>
            <person name="Hollensteiner J."/>
            <person name="Wemheuer F."/>
            <person name="Harting R."/>
            <person name="Kolarzyk A."/>
            <person name="Diaz-Valerio S."/>
            <person name="Poehlein A."/>
            <person name="Brzuszkiewicz E."/>
            <person name="Nesemann K."/>
            <person name="Braus-Stromeyer S."/>
            <person name="Braus G."/>
            <person name="Daniel R."/>
            <person name="Liesegang H."/>
        </authorList>
    </citation>
    <scope>NUCLEOTIDE SEQUENCE [LARGE SCALE GENOMIC DNA]</scope>
    <source>
        <strain evidence="3 4">GOE8</strain>
    </source>
</reference>
<dbReference type="Proteomes" id="UP000175706">
    <property type="component" value="Unassembled WGS sequence"/>
</dbReference>
<dbReference type="InterPro" id="IPR018778">
    <property type="entry name" value="T7SS_EssB"/>
</dbReference>
<proteinExistence type="inferred from homology"/>
<dbReference type="Pfam" id="PF10140">
    <property type="entry name" value="YukC"/>
    <property type="match status" value="1"/>
</dbReference>
<dbReference type="Gene3D" id="1.10.510.10">
    <property type="entry name" value="Transferase(Phosphotransferase) domain 1"/>
    <property type="match status" value="1"/>
</dbReference>
<feature type="transmembrane region" description="Helical" evidence="2">
    <location>
        <begin position="217"/>
        <end position="238"/>
    </location>
</feature>
<dbReference type="Gene3D" id="1.25.40.680">
    <property type="entry name" value="Type VII secretion system EssB, C-terminal-like domain"/>
    <property type="match status" value="1"/>
</dbReference>
<keyword evidence="2" id="KW-0472">Membrane</keyword>
<name>A0A1E8AYI9_BACMY</name>
<protein>
    <submittedName>
        <fullName evidence="3">Membrane protein essB</fullName>
    </submittedName>
</protein>